<dbReference type="InterPro" id="IPR020867">
    <property type="entry name" value="THF_DH/CycHdrlase_CS"/>
</dbReference>
<dbReference type="FunFam" id="3.40.50.10860:FF:000005">
    <property type="entry name" value="C-1-tetrahydrofolate synthase, cytoplasmic, putative"/>
    <property type="match status" value="1"/>
</dbReference>
<evidence type="ECO:0000256" key="6">
    <source>
        <dbReference type="ARBA" id="ARBA00011738"/>
    </source>
</evidence>
<dbReference type="InterPro" id="IPR046346">
    <property type="entry name" value="Aminoacid_DH-like_N_sf"/>
</dbReference>
<evidence type="ECO:0000256" key="25">
    <source>
        <dbReference type="ARBA" id="ARBA00049033"/>
    </source>
</evidence>
<evidence type="ECO:0000256" key="28">
    <source>
        <dbReference type="SAM" id="MobiDB-lite"/>
    </source>
</evidence>
<dbReference type="CDD" id="cd00477">
    <property type="entry name" value="FTHFS"/>
    <property type="match status" value="1"/>
</dbReference>
<evidence type="ECO:0000256" key="16">
    <source>
        <dbReference type="ARBA" id="ARBA00022801"/>
    </source>
</evidence>
<dbReference type="InterPro" id="IPR000559">
    <property type="entry name" value="Formate_THF_ligase"/>
</dbReference>
<evidence type="ECO:0000256" key="26">
    <source>
        <dbReference type="ARBA" id="ARBA00059708"/>
    </source>
</evidence>
<evidence type="ECO:0000256" key="14">
    <source>
        <dbReference type="ARBA" id="ARBA00022598"/>
    </source>
</evidence>
<evidence type="ECO:0000256" key="13">
    <source>
        <dbReference type="ARBA" id="ARBA00022563"/>
    </source>
</evidence>
<feature type="compositionally biased region" description="Polar residues" evidence="28">
    <location>
        <begin position="1214"/>
        <end position="1223"/>
    </location>
</feature>
<dbReference type="Pfam" id="PF03832">
    <property type="entry name" value="WSK"/>
    <property type="match status" value="1"/>
</dbReference>
<dbReference type="Pfam" id="PF02882">
    <property type="entry name" value="THF_DHG_CYH_C"/>
    <property type="match status" value="1"/>
</dbReference>
<dbReference type="GO" id="GO:0004329">
    <property type="term" value="F:formate-tetrahydrofolate ligase activity"/>
    <property type="evidence" value="ECO:0007669"/>
    <property type="project" value="UniProtKB-EC"/>
</dbReference>
<feature type="compositionally biased region" description="Basic and acidic residues" evidence="28">
    <location>
        <begin position="1173"/>
        <end position="1187"/>
    </location>
</feature>
<keyword evidence="17" id="KW-0067">ATP-binding</keyword>
<comment type="catalytic activity">
    <reaction evidence="24">
        <text>(6R)-5,10-methenyltetrahydrofolate + H2O = (6R)-10-formyltetrahydrofolate + H(+)</text>
        <dbReference type="Rhea" id="RHEA:23700"/>
        <dbReference type="ChEBI" id="CHEBI:15377"/>
        <dbReference type="ChEBI" id="CHEBI:15378"/>
        <dbReference type="ChEBI" id="CHEBI:57455"/>
        <dbReference type="ChEBI" id="CHEBI:195366"/>
        <dbReference type="EC" id="3.5.4.9"/>
    </reaction>
</comment>
<comment type="similarity">
    <text evidence="4">In the N-terminal section; belongs to the tetrahydrofolate dehydrogenase/cyclohydrolase family.</text>
</comment>
<feature type="compositionally biased region" description="Polar residues" evidence="28">
    <location>
        <begin position="1191"/>
        <end position="1202"/>
    </location>
</feature>
<feature type="compositionally biased region" description="Basic and acidic residues" evidence="28">
    <location>
        <begin position="1026"/>
        <end position="1046"/>
    </location>
</feature>
<dbReference type="InterPro" id="IPR020630">
    <property type="entry name" value="THF_DH/CycHdrlase_cat_dom"/>
</dbReference>
<dbReference type="PROSITE" id="PS00721">
    <property type="entry name" value="FTHFS_1"/>
    <property type="match status" value="1"/>
</dbReference>
<comment type="catalytic activity">
    <reaction evidence="25">
        <text>(6S)-5,6,7,8-tetrahydrofolate + formate + ATP = (6R)-10-formyltetrahydrofolate + ADP + phosphate</text>
        <dbReference type="Rhea" id="RHEA:20221"/>
        <dbReference type="ChEBI" id="CHEBI:15740"/>
        <dbReference type="ChEBI" id="CHEBI:30616"/>
        <dbReference type="ChEBI" id="CHEBI:43474"/>
        <dbReference type="ChEBI" id="CHEBI:57453"/>
        <dbReference type="ChEBI" id="CHEBI:195366"/>
        <dbReference type="ChEBI" id="CHEBI:456216"/>
        <dbReference type="EC" id="6.3.4.3"/>
    </reaction>
</comment>
<dbReference type="InterPro" id="IPR042375">
    <property type="entry name" value="AKAP5"/>
</dbReference>
<organism evidence="30 31">
    <name type="scientific">Myotis davidii</name>
    <name type="common">David's myotis</name>
    <dbReference type="NCBI Taxonomy" id="225400"/>
    <lineage>
        <taxon>Eukaryota</taxon>
        <taxon>Metazoa</taxon>
        <taxon>Chordata</taxon>
        <taxon>Craniata</taxon>
        <taxon>Vertebrata</taxon>
        <taxon>Euteleostomi</taxon>
        <taxon>Mammalia</taxon>
        <taxon>Eutheria</taxon>
        <taxon>Laurasiatheria</taxon>
        <taxon>Chiroptera</taxon>
        <taxon>Yangochiroptera</taxon>
        <taxon>Vespertilionidae</taxon>
        <taxon>Myotis</taxon>
    </lineage>
</organism>
<reference evidence="31" key="1">
    <citation type="journal article" date="2013" name="Science">
        <title>Comparative analysis of bat genomes provides insight into the evolution of flight and immunity.</title>
        <authorList>
            <person name="Zhang G."/>
            <person name="Cowled C."/>
            <person name="Shi Z."/>
            <person name="Huang Z."/>
            <person name="Bishop-Lilly K.A."/>
            <person name="Fang X."/>
            <person name="Wynne J.W."/>
            <person name="Xiong Z."/>
            <person name="Baker M.L."/>
            <person name="Zhao W."/>
            <person name="Tachedjian M."/>
            <person name="Zhu Y."/>
            <person name="Zhou P."/>
            <person name="Jiang X."/>
            <person name="Ng J."/>
            <person name="Yang L."/>
            <person name="Wu L."/>
            <person name="Xiao J."/>
            <person name="Feng Y."/>
            <person name="Chen Y."/>
            <person name="Sun X."/>
            <person name="Zhang Y."/>
            <person name="Marsh G.A."/>
            <person name="Crameri G."/>
            <person name="Broder C.C."/>
            <person name="Frey K.G."/>
            <person name="Wang L.F."/>
            <person name="Wang J."/>
        </authorList>
    </citation>
    <scope>NUCLEOTIDE SEQUENCE [LARGE SCALE GENOMIC DNA]</scope>
</reference>
<comment type="function">
    <text evidence="26">Trifunctional enzyme that catalyzes the interconversion of three forms of one-carbon-substituted tetrahydrofolate: (6R)-5,10-methylene-5,6,7,8-tetrahydrofolate, 5,10-methenyltetrahydrofolate and (6S)-10-formyltetrahydrofolate. These derivatives of tetrahydrofolate are differentially required in nucleotide and amino acid biosynthesis, (6S)-10-formyltetrahydrofolate being required for purine biosynthesis while (6R)-5,10-methylene-5,6,7,8-tetrahydrofolate is used for serine and methionine biosynthesis for instance.</text>
</comment>
<dbReference type="Gene3D" id="3.10.410.10">
    <property type="entry name" value="Formyltetrahydrofolate synthetase, domain 3"/>
    <property type="match status" value="1"/>
</dbReference>
<dbReference type="GO" id="GO:0060090">
    <property type="term" value="F:molecular adaptor activity"/>
    <property type="evidence" value="ECO:0007669"/>
    <property type="project" value="TreeGrafter"/>
</dbReference>
<evidence type="ECO:0000256" key="19">
    <source>
        <dbReference type="ARBA" id="ARBA00022860"/>
    </source>
</evidence>
<keyword evidence="13" id="KW-0554">One-carbon metabolism</keyword>
<comment type="similarity">
    <text evidence="5">In the C-terminal section; belongs to the formate--tetrahydrofolate ligase family.</text>
</comment>
<evidence type="ECO:0000256" key="24">
    <source>
        <dbReference type="ARBA" id="ARBA00036357"/>
    </source>
</evidence>
<dbReference type="CDD" id="cd01080">
    <property type="entry name" value="NAD_bind_m-THF_DH_Cyclohyd"/>
    <property type="match status" value="1"/>
</dbReference>
<evidence type="ECO:0000256" key="17">
    <source>
        <dbReference type="ARBA" id="ARBA00022840"/>
    </source>
</evidence>
<dbReference type="PANTHER" id="PTHR15182">
    <property type="entry name" value="A-KINASE ANCHOR PROTEIN 5-RELATED"/>
    <property type="match status" value="1"/>
</dbReference>
<dbReference type="SUPFAM" id="SSF52540">
    <property type="entry name" value="P-loop containing nucleoside triphosphate hydrolases"/>
    <property type="match status" value="1"/>
</dbReference>
<evidence type="ECO:0000256" key="5">
    <source>
        <dbReference type="ARBA" id="ARBA00006985"/>
    </source>
</evidence>
<keyword evidence="19 27" id="KW-0112">Calmodulin-binding</keyword>
<feature type="region of interest" description="Disordered" evidence="28">
    <location>
        <begin position="1102"/>
        <end position="1138"/>
    </location>
</feature>
<keyword evidence="20" id="KW-0560">Oxidoreductase</keyword>
<feature type="compositionally biased region" description="Basic residues" evidence="28">
    <location>
        <begin position="1053"/>
        <end position="1064"/>
    </location>
</feature>
<evidence type="ECO:0000256" key="18">
    <source>
        <dbReference type="ARBA" id="ARBA00022857"/>
    </source>
</evidence>
<evidence type="ECO:0000256" key="2">
    <source>
        <dbReference type="ARBA" id="ARBA00004635"/>
    </source>
</evidence>
<dbReference type="EC" id="6.3.4.3" evidence="7"/>
<dbReference type="PROSITE" id="PS00722">
    <property type="entry name" value="FTHFS_2"/>
    <property type="match status" value="1"/>
</dbReference>
<dbReference type="Pfam" id="PF01268">
    <property type="entry name" value="FTHFS"/>
    <property type="match status" value="1"/>
</dbReference>
<dbReference type="UniPathway" id="UPA00193"/>
<dbReference type="GO" id="GO:0031698">
    <property type="term" value="F:beta-2 adrenergic receptor binding"/>
    <property type="evidence" value="ECO:0007669"/>
    <property type="project" value="TreeGrafter"/>
</dbReference>
<dbReference type="GO" id="GO:0005516">
    <property type="term" value="F:calmodulin binding"/>
    <property type="evidence" value="ECO:0007669"/>
    <property type="project" value="UniProtKB-UniRule"/>
</dbReference>
<keyword evidence="12" id="KW-0597">Phosphoprotein</keyword>
<keyword evidence="15" id="KW-0547">Nucleotide-binding</keyword>
<feature type="domain" description="A kinase-anchoring proteins AKAP-5 and AKAP-12 calmodulin (CaM)-binding" evidence="29">
    <location>
        <begin position="1092"/>
        <end position="1112"/>
    </location>
</feature>
<dbReference type="GO" id="GO:0008179">
    <property type="term" value="F:adenylate cyclase binding"/>
    <property type="evidence" value="ECO:0007669"/>
    <property type="project" value="InterPro"/>
</dbReference>
<feature type="region of interest" description="Disordered" evidence="28">
    <location>
        <begin position="1024"/>
        <end position="1074"/>
    </location>
</feature>
<evidence type="ECO:0000313" key="31">
    <source>
        <dbReference type="Proteomes" id="UP000010556"/>
    </source>
</evidence>
<dbReference type="Gene3D" id="3.40.50.300">
    <property type="entry name" value="P-loop containing nucleotide triphosphate hydrolases"/>
    <property type="match status" value="2"/>
</dbReference>
<evidence type="ECO:0000256" key="27">
    <source>
        <dbReference type="PROSITE-ProRule" id="PRU01241"/>
    </source>
</evidence>
<evidence type="ECO:0000256" key="8">
    <source>
        <dbReference type="ARBA" id="ARBA00012776"/>
    </source>
</evidence>
<evidence type="ECO:0000256" key="21">
    <source>
        <dbReference type="ARBA" id="ARBA00023136"/>
    </source>
</evidence>
<dbReference type="InterPro" id="IPR020631">
    <property type="entry name" value="THF_DH/CycHdrlase_NAD-bd_dom"/>
</dbReference>
<dbReference type="GO" id="GO:0005829">
    <property type="term" value="C:cytosol"/>
    <property type="evidence" value="ECO:0007669"/>
    <property type="project" value="UniProtKB-ARBA"/>
</dbReference>
<dbReference type="GO" id="GO:0004488">
    <property type="term" value="F:methylenetetrahydrofolate dehydrogenase (NADP+) activity"/>
    <property type="evidence" value="ECO:0007669"/>
    <property type="project" value="UniProtKB-EC"/>
</dbReference>
<comment type="subunit">
    <text evidence="6">Homodimer.</text>
</comment>
<keyword evidence="16" id="KW-0378">Hydrolase</keyword>
<evidence type="ECO:0000256" key="23">
    <source>
        <dbReference type="ARBA" id="ARBA00023288"/>
    </source>
</evidence>
<accession>L5M2Z1</accession>
<dbReference type="FunFam" id="3.40.50.300:FF:000245">
    <property type="entry name" value="C-1-tetrahydrofolate synthase, cytoplasmic"/>
    <property type="match status" value="1"/>
</dbReference>
<dbReference type="PROSITE" id="PS00766">
    <property type="entry name" value="THF_DHG_CYH_1"/>
    <property type="match status" value="1"/>
</dbReference>
<dbReference type="HAMAP" id="MF_01576">
    <property type="entry name" value="THF_DHG_CYH"/>
    <property type="match status" value="1"/>
</dbReference>
<dbReference type="GO" id="GO:0005524">
    <property type="term" value="F:ATP binding"/>
    <property type="evidence" value="ECO:0007669"/>
    <property type="project" value="UniProtKB-KW"/>
</dbReference>
<evidence type="ECO:0000256" key="15">
    <source>
        <dbReference type="ARBA" id="ARBA00022741"/>
    </source>
</evidence>
<keyword evidence="31" id="KW-1185">Reference proteome</keyword>
<dbReference type="Gene3D" id="3.30.1510.10">
    <property type="entry name" value="Domain 2, N(10)-formyltetrahydrofolate synthetase"/>
    <property type="match status" value="1"/>
</dbReference>
<dbReference type="Gene3D" id="3.40.50.10860">
    <property type="entry name" value="Leucine Dehydrogenase, chain A, domain 1"/>
    <property type="match status" value="1"/>
</dbReference>
<evidence type="ECO:0000256" key="3">
    <source>
        <dbReference type="ARBA" id="ARBA00004777"/>
    </source>
</evidence>
<dbReference type="PROSITE" id="PS00767">
    <property type="entry name" value="THF_DHG_CYH_2"/>
    <property type="match status" value="1"/>
</dbReference>
<dbReference type="GO" id="GO:0060076">
    <property type="term" value="C:excitatory synapse"/>
    <property type="evidence" value="ECO:0007669"/>
    <property type="project" value="TreeGrafter"/>
</dbReference>
<feature type="short sequence motif" description="AKAP CaM-binding" evidence="27">
    <location>
        <begin position="1092"/>
        <end position="1112"/>
    </location>
</feature>
<evidence type="ECO:0000256" key="1">
    <source>
        <dbReference type="ARBA" id="ARBA00004496"/>
    </source>
</evidence>
<dbReference type="GO" id="GO:0009257">
    <property type="term" value="P:10-formyltetrahydrofolate biosynthetic process"/>
    <property type="evidence" value="ECO:0007669"/>
    <property type="project" value="UniProtKB-ARBA"/>
</dbReference>
<dbReference type="GO" id="GO:0034237">
    <property type="term" value="F:protein kinase A regulatory subunit binding"/>
    <property type="evidence" value="ECO:0007669"/>
    <property type="project" value="TreeGrafter"/>
</dbReference>
<dbReference type="SUPFAM" id="SSF51735">
    <property type="entry name" value="NAD(P)-binding Rossmann-fold domains"/>
    <property type="match status" value="1"/>
</dbReference>
<dbReference type="InterPro" id="IPR001573">
    <property type="entry name" value="AKAP_WSK"/>
</dbReference>
<dbReference type="GO" id="GO:0006164">
    <property type="term" value="P:purine nucleotide biosynthetic process"/>
    <property type="evidence" value="ECO:0007669"/>
    <property type="project" value="UniProtKB-ARBA"/>
</dbReference>
<dbReference type="GO" id="GO:0004477">
    <property type="term" value="F:methenyltetrahydrofolate cyclohydrolase activity"/>
    <property type="evidence" value="ECO:0007669"/>
    <property type="project" value="UniProtKB-EC"/>
</dbReference>
<name>L5M2Z1_MYODS</name>
<dbReference type="EMBL" id="KB104801">
    <property type="protein sequence ID" value="ELK32994.1"/>
    <property type="molecule type" value="Genomic_DNA"/>
</dbReference>
<dbReference type="GO" id="GO:0035254">
    <property type="term" value="F:glutamate receptor binding"/>
    <property type="evidence" value="ECO:0007669"/>
    <property type="project" value="TreeGrafter"/>
</dbReference>
<keyword evidence="21" id="KW-0472">Membrane</keyword>
<feature type="region of interest" description="Disordered" evidence="28">
    <location>
        <begin position="1173"/>
        <end position="1224"/>
    </location>
</feature>
<feature type="compositionally biased region" description="Polar residues" evidence="28">
    <location>
        <begin position="1256"/>
        <end position="1270"/>
    </location>
</feature>
<dbReference type="PRINTS" id="PR00085">
    <property type="entry name" value="THFDHDRGNASE"/>
</dbReference>
<evidence type="ECO:0000256" key="4">
    <source>
        <dbReference type="ARBA" id="ARBA00005559"/>
    </source>
</evidence>
<dbReference type="FunFam" id="3.40.50.300:FF:001123">
    <property type="entry name" value="C-1-tetrahydrofolate synthase, cytoplasmic isoform X2"/>
    <property type="match status" value="1"/>
</dbReference>
<dbReference type="InterPro" id="IPR000672">
    <property type="entry name" value="THF_DH/CycHdrlase"/>
</dbReference>
<keyword evidence="22" id="KW-0511">Multifunctional enzyme</keyword>
<dbReference type="GO" id="GO:0006555">
    <property type="term" value="P:methionine metabolic process"/>
    <property type="evidence" value="ECO:0007669"/>
    <property type="project" value="UniProtKB-ARBA"/>
</dbReference>
<dbReference type="GO" id="GO:0043197">
    <property type="term" value="C:dendritic spine"/>
    <property type="evidence" value="ECO:0007669"/>
    <property type="project" value="TreeGrafter"/>
</dbReference>
<keyword evidence="23" id="KW-0449">Lipoprotein</keyword>
<dbReference type="GO" id="GO:0014069">
    <property type="term" value="C:postsynaptic density"/>
    <property type="evidence" value="ECO:0007669"/>
    <property type="project" value="TreeGrafter"/>
</dbReference>
<protein>
    <recommendedName>
        <fullName evidence="10">C-1-tetrahydrofolate synthase, cytoplasmic</fullName>
        <ecNumber evidence="9">1.5.1.5</ecNumber>
        <ecNumber evidence="8">3.5.4.9</ecNumber>
        <ecNumber evidence="7">6.3.4.3</ecNumber>
    </recommendedName>
</protein>
<evidence type="ECO:0000259" key="29">
    <source>
        <dbReference type="PROSITE" id="PS51893"/>
    </source>
</evidence>
<dbReference type="HAMAP" id="MF_01543">
    <property type="entry name" value="FTHFS"/>
    <property type="match status" value="1"/>
</dbReference>
<dbReference type="FunFam" id="1.10.8.770:FF:000001">
    <property type="entry name" value="Methylenetetrahydrofolate dehydrogenase (NADP+ dependent) 1 like"/>
    <property type="match status" value="1"/>
</dbReference>
<feature type="region of interest" description="Disordered" evidence="28">
    <location>
        <begin position="1249"/>
        <end position="1347"/>
    </location>
</feature>
<dbReference type="Gene3D" id="3.40.50.720">
    <property type="entry name" value="NAD(P)-binding Rossmann-like Domain"/>
    <property type="match status" value="1"/>
</dbReference>
<keyword evidence="18" id="KW-0521">NADP</keyword>
<dbReference type="SUPFAM" id="SSF53223">
    <property type="entry name" value="Aminoacid dehydrogenase-like, N-terminal domain"/>
    <property type="match status" value="1"/>
</dbReference>
<dbReference type="FunFam" id="3.40.50.720:FF:000006">
    <property type="entry name" value="Bifunctional protein FolD"/>
    <property type="match status" value="1"/>
</dbReference>
<evidence type="ECO:0000256" key="10">
    <source>
        <dbReference type="ARBA" id="ARBA00017592"/>
    </source>
</evidence>
<comment type="pathway">
    <text evidence="3">One-carbon metabolism; tetrahydrofolate interconversion.</text>
</comment>
<evidence type="ECO:0000256" key="20">
    <source>
        <dbReference type="ARBA" id="ARBA00023002"/>
    </source>
</evidence>
<proteinExistence type="inferred from homology"/>
<dbReference type="EC" id="1.5.1.5" evidence="9"/>
<dbReference type="GO" id="GO:0046655">
    <property type="term" value="P:folic acid metabolic process"/>
    <property type="evidence" value="ECO:0007669"/>
    <property type="project" value="UniProtKB-ARBA"/>
</dbReference>
<dbReference type="InterPro" id="IPR020628">
    <property type="entry name" value="Formate_THF_ligase_CS"/>
</dbReference>
<dbReference type="Pfam" id="PF00763">
    <property type="entry name" value="THF_DHG_CYH"/>
    <property type="match status" value="1"/>
</dbReference>
<comment type="subcellular location">
    <subcellularLocation>
        <location evidence="1">Cytoplasm</location>
    </subcellularLocation>
    <subcellularLocation>
        <location evidence="2">Membrane</location>
        <topology evidence="2">Lipid-anchor</topology>
    </subcellularLocation>
</comment>
<keyword evidence="14" id="KW-0436">Ligase</keyword>
<dbReference type="InterPro" id="IPR027417">
    <property type="entry name" value="P-loop_NTPase"/>
</dbReference>
<evidence type="ECO:0000256" key="7">
    <source>
        <dbReference type="ARBA" id="ARBA00012295"/>
    </source>
</evidence>
<feature type="compositionally biased region" description="Basic and acidic residues" evidence="28">
    <location>
        <begin position="1307"/>
        <end position="1347"/>
    </location>
</feature>
<evidence type="ECO:0000313" key="30">
    <source>
        <dbReference type="EMBL" id="ELK32994.1"/>
    </source>
</evidence>
<feature type="region of interest" description="Disordered" evidence="28">
    <location>
        <begin position="1"/>
        <end position="77"/>
    </location>
</feature>
<dbReference type="FunFam" id="3.10.410.10:FF:000001">
    <property type="entry name" value="Putative formate--tetrahydrofolate ligase"/>
    <property type="match status" value="1"/>
</dbReference>
<dbReference type="GO" id="GO:0050811">
    <property type="term" value="F:GABA receptor binding"/>
    <property type="evidence" value="ECO:0007669"/>
    <property type="project" value="TreeGrafter"/>
</dbReference>
<dbReference type="GO" id="GO:0035999">
    <property type="term" value="P:tetrahydrofolate interconversion"/>
    <property type="evidence" value="ECO:0007669"/>
    <property type="project" value="UniProtKB-UniPathway"/>
</dbReference>
<dbReference type="PANTHER" id="PTHR15182:SF0">
    <property type="entry name" value="A-KINASE ANCHOR PROTEIN 5"/>
    <property type="match status" value="1"/>
</dbReference>
<sequence>MHLGCRFDPQAQLGSSLAGKADDPPSALANPAATPDTEVTPRRCVTQDTEVTPDTDVTPDTEVTPDTDVTPDTEVGNRDDSNLYINVKLKAAEEIGIKATHIKLPRTATEAEVLKYITSLNEDHTIHGFIVQLPLDSENPINTEAVVNAIAPEKDVDGLTNISAGKLARGDLNDCFIPCTPKGCLELIKGTGVQIAGRHAVVIGRSKIVGAPMHDLLLWNHATVTTCHSKTANLDKEVNKGDILVVAVGQPEMVKGEWIKPGAIVIDCGINYVPDDTKQSGRKVVGDVAFSAAKERAGFITPVPGGVGPMTVAMLMQSTVESAKRFLEKFKPGKWPIEHNKLNLKTPVPSDIDISRSCKPKSISKLAQEIGLFSEEVELYGETKAKVLLSVLDRLRQQPDGKYVVVTGITPTPLGEGKSTTTIGLVQALGAHLHENVFACVRQPSQGPTFGIKGGAAGGGYSQVIPMEEFNLHLTGDIHAITAANNLVAAAIDARMFHEQTQTDKALFNRLVPSVNGVRKFSDIQIRRLRRLGIEKTDPTTLTDEEINRFARLDIDPETITWQRVLDTNDRFLRKITIGQAPTEKGYTRTTQFDISVASEIMAVLALTSSLEDMRERLSKMVVASSKKGEPISTEDLGVSGALAVLMKDAIKPNLMQTLEGTPVFVHAGPFANIAHGNSSIIADRIALKLVGPEGFVVTEAGFGADIGMEKFFNIKCRYSGLRPHVVVLVATVRALKMHGGGPTVTAGLPLPKEYIEENLELVEKGFSNLKKQIENARMFGVPVVVAVNAFKTDTETELDLVSRLAREHGAFDAVKCTHWAEGGKGALALAQAVQKAAQAPSSFRLLYDLKLPVADKIRIIAQKIYGADDIELLPEAQLKAEVYTKQGFGHLPICMAKTHLSLSHNPEQKGVPTGFVLPIRDIRASVGAGFLYPLVGTIMILLKKRREYSRCSVVLPSTVTGLDGVPGRGGKRRRELSILQDLTAGAPKNALVASCHKRLLRKREYHFREKECIVKMETPVSDIQVESKDETRSAEVRAHDERQEGKASMLCFKRRKKSAKAMKPRAGSGAADVARKCASGAGASEQPQPPGGAWASIKRLVTRRKRSGSSKQQKPAEAKVQPEVSAEDANLPKKKAKSRLRIPCIKFSKGEKRHNHSEITEDADCSIQVQGEAERLDTKTPAKSDDQATETKLTQEVSGEVSQKGGDEVCEPNVSNSRTSPGENVISVELGLEKGHSAIQTGTLILEKDIETTEETPSIQPQQTSPLETSETEHRLPVVSDAPRSPAIPDQPIAEEARNNVLESEPNGKDHESGEIVAEEIKPKDNEVSQESDFKETEISAEKPKPEENKKMEPIAIIITDTEISEFDVKKSKNVPKRFLISMENEEGGGFAECGFEGRTSEQYETLLIETASSLVKNAIQLSIEQLVNEMASGDNKINSLLQ</sequence>
<dbReference type="Proteomes" id="UP000010556">
    <property type="component" value="Unassembled WGS sequence"/>
</dbReference>
<evidence type="ECO:0000256" key="12">
    <source>
        <dbReference type="ARBA" id="ARBA00022553"/>
    </source>
</evidence>
<evidence type="ECO:0000256" key="22">
    <source>
        <dbReference type="ARBA" id="ARBA00023268"/>
    </source>
</evidence>
<gene>
    <name evidence="30" type="ORF">MDA_GLEAN10010932</name>
</gene>
<dbReference type="GO" id="GO:0032590">
    <property type="term" value="C:dendrite membrane"/>
    <property type="evidence" value="ECO:0007669"/>
    <property type="project" value="TreeGrafter"/>
</dbReference>
<feature type="compositionally biased region" description="Acidic residues" evidence="28">
    <location>
        <begin position="51"/>
        <end position="71"/>
    </location>
</feature>
<dbReference type="EC" id="3.5.4.9" evidence="8"/>
<keyword evidence="11" id="KW-0963">Cytoplasm</keyword>
<dbReference type="PROSITE" id="PS51893">
    <property type="entry name" value="AKAP_CAM_BD"/>
    <property type="match status" value="1"/>
</dbReference>
<dbReference type="InterPro" id="IPR036291">
    <property type="entry name" value="NAD(P)-bd_dom_sf"/>
</dbReference>
<evidence type="ECO:0000256" key="11">
    <source>
        <dbReference type="ARBA" id="ARBA00022490"/>
    </source>
</evidence>
<dbReference type="FunFam" id="3.30.1510.10:FF:000002">
    <property type="entry name" value="C-1-tetrahydrofolate synthase, cytoplasmic"/>
    <property type="match status" value="1"/>
</dbReference>
<dbReference type="eggNOG" id="KOG4230">
    <property type="taxonomic scope" value="Eukaryota"/>
</dbReference>
<evidence type="ECO:0000256" key="9">
    <source>
        <dbReference type="ARBA" id="ARBA00012859"/>
    </source>
</evidence>